<dbReference type="AlphaFoldDB" id="A0AAD3HRN9"/>
<dbReference type="PRINTS" id="PR00315">
    <property type="entry name" value="ELONGATNFCT"/>
</dbReference>
<protein>
    <recommendedName>
        <fullName evidence="2">Tr-type G domain-containing protein</fullName>
    </recommendedName>
</protein>
<evidence type="ECO:0000313" key="4">
    <source>
        <dbReference type="Proteomes" id="UP001054857"/>
    </source>
</evidence>
<dbReference type="CDD" id="cd01891">
    <property type="entry name" value="TypA_BipA"/>
    <property type="match status" value="1"/>
</dbReference>
<gene>
    <name evidence="3" type="ORF">Agub_g13751</name>
</gene>
<proteinExistence type="predicted"/>
<dbReference type="InterPro" id="IPR000795">
    <property type="entry name" value="T_Tr_GTP-bd_dom"/>
</dbReference>
<name>A0AAD3HRN9_9CHLO</name>
<dbReference type="PROSITE" id="PS00301">
    <property type="entry name" value="G_TR_1"/>
    <property type="match status" value="1"/>
</dbReference>
<dbReference type="Proteomes" id="UP001054857">
    <property type="component" value="Unassembled WGS sequence"/>
</dbReference>
<dbReference type="InterPro" id="IPR005225">
    <property type="entry name" value="Small_GTP-bd"/>
</dbReference>
<accession>A0AAD3HRN9</accession>
<dbReference type="InterPro" id="IPR047041">
    <property type="entry name" value="BipA_GTP-bd_dom"/>
</dbReference>
<dbReference type="EMBL" id="BMAR01000049">
    <property type="protein sequence ID" value="GFR51334.1"/>
    <property type="molecule type" value="Genomic_DNA"/>
</dbReference>
<keyword evidence="4" id="KW-1185">Reference proteome</keyword>
<sequence length="394" mass="41121">MVFLLVGRSALGAGCRQPSVSSLQFAGGALSRLIATTVSEGSIPTSCSRTSVGEPSLAGATISLPNLQDTRISAGASLSACISTPGGALGQRLSGIADGSVLSFRQSTAQPAPTNWTIHQTNSRYQRRSTFCDFTSSSSSHLSPLRRDFHSSSSASSSAPPAARDPSKIRNFAIIAHIDHGKTTLMDRLLAACGHGSSEDRAMDSHSLEKERGITILAKVTSFTWGDYYINAVDTPGHADFGGEVERVLGLVDGCVLLVDAAEGPLAQTKYVVAKALARGLRPIVLLNKVDRPAATPERCAAVANSLLDLFVGLGASDEQLDFPLLYASAKQGWASRSLPPNPALGCPEGMSPLLDTIVAHVPPPAAAEELGGPFKMGVAMIERDPYVGRIATG</sequence>
<dbReference type="InterPro" id="IPR027417">
    <property type="entry name" value="P-loop_NTPase"/>
</dbReference>
<dbReference type="Gene3D" id="3.40.50.300">
    <property type="entry name" value="P-loop containing nucleotide triphosphate hydrolases"/>
    <property type="match status" value="1"/>
</dbReference>
<comment type="caution">
    <text evidence="3">The sequence shown here is derived from an EMBL/GenBank/DDBJ whole genome shotgun (WGS) entry which is preliminary data.</text>
</comment>
<dbReference type="PANTHER" id="PTHR42908:SF8">
    <property type="entry name" value="TR-TYPE G DOMAIN-CONTAINING PROTEIN"/>
    <property type="match status" value="1"/>
</dbReference>
<evidence type="ECO:0000259" key="2">
    <source>
        <dbReference type="PROSITE" id="PS51722"/>
    </source>
</evidence>
<dbReference type="PROSITE" id="PS51722">
    <property type="entry name" value="G_TR_2"/>
    <property type="match status" value="1"/>
</dbReference>
<feature type="region of interest" description="Disordered" evidence="1">
    <location>
        <begin position="136"/>
        <end position="164"/>
    </location>
</feature>
<feature type="compositionally biased region" description="Low complexity" evidence="1">
    <location>
        <begin position="151"/>
        <end position="162"/>
    </location>
</feature>
<dbReference type="GO" id="GO:0005525">
    <property type="term" value="F:GTP binding"/>
    <property type="evidence" value="ECO:0007669"/>
    <property type="project" value="InterPro"/>
</dbReference>
<dbReference type="InterPro" id="IPR031157">
    <property type="entry name" value="G_TR_CS"/>
</dbReference>
<organism evidence="3 4">
    <name type="scientific">Astrephomene gubernaculifera</name>
    <dbReference type="NCBI Taxonomy" id="47775"/>
    <lineage>
        <taxon>Eukaryota</taxon>
        <taxon>Viridiplantae</taxon>
        <taxon>Chlorophyta</taxon>
        <taxon>core chlorophytes</taxon>
        <taxon>Chlorophyceae</taxon>
        <taxon>CS clade</taxon>
        <taxon>Chlamydomonadales</taxon>
        <taxon>Astrephomenaceae</taxon>
        <taxon>Astrephomene</taxon>
    </lineage>
</organism>
<dbReference type="FunFam" id="3.40.50.300:FF:000463">
    <property type="entry name" value="GTP-binding protein TypA"/>
    <property type="match status" value="1"/>
</dbReference>
<dbReference type="Pfam" id="PF00009">
    <property type="entry name" value="GTP_EFTU"/>
    <property type="match status" value="1"/>
</dbReference>
<dbReference type="GO" id="GO:0005829">
    <property type="term" value="C:cytosol"/>
    <property type="evidence" value="ECO:0007669"/>
    <property type="project" value="TreeGrafter"/>
</dbReference>
<evidence type="ECO:0000313" key="3">
    <source>
        <dbReference type="EMBL" id="GFR51334.1"/>
    </source>
</evidence>
<dbReference type="GO" id="GO:1990904">
    <property type="term" value="C:ribonucleoprotein complex"/>
    <property type="evidence" value="ECO:0007669"/>
    <property type="project" value="TreeGrafter"/>
</dbReference>
<evidence type="ECO:0000256" key="1">
    <source>
        <dbReference type="SAM" id="MobiDB-lite"/>
    </source>
</evidence>
<feature type="non-terminal residue" evidence="3">
    <location>
        <position position="1"/>
    </location>
</feature>
<dbReference type="NCBIfam" id="TIGR00231">
    <property type="entry name" value="small_GTP"/>
    <property type="match status" value="1"/>
</dbReference>
<dbReference type="SUPFAM" id="SSF52540">
    <property type="entry name" value="P-loop containing nucleoside triphosphate hydrolases"/>
    <property type="match status" value="1"/>
</dbReference>
<dbReference type="PANTHER" id="PTHR42908">
    <property type="entry name" value="TRANSLATION ELONGATION FACTOR-RELATED"/>
    <property type="match status" value="1"/>
</dbReference>
<dbReference type="GO" id="GO:0003924">
    <property type="term" value="F:GTPase activity"/>
    <property type="evidence" value="ECO:0007669"/>
    <property type="project" value="InterPro"/>
</dbReference>
<reference evidence="3 4" key="1">
    <citation type="journal article" date="2021" name="Sci. Rep.">
        <title>Genome sequencing of the multicellular alga Astrephomene provides insights into convergent evolution of germ-soma differentiation.</title>
        <authorList>
            <person name="Yamashita S."/>
            <person name="Yamamoto K."/>
            <person name="Matsuzaki R."/>
            <person name="Suzuki S."/>
            <person name="Yamaguchi H."/>
            <person name="Hirooka S."/>
            <person name="Minakuchi Y."/>
            <person name="Miyagishima S."/>
            <person name="Kawachi M."/>
            <person name="Toyoda A."/>
            <person name="Nozaki H."/>
        </authorList>
    </citation>
    <scope>NUCLEOTIDE SEQUENCE [LARGE SCALE GENOMIC DNA]</scope>
    <source>
        <strain evidence="3 4">NIES-4017</strain>
    </source>
</reference>
<feature type="domain" description="Tr-type G" evidence="2">
    <location>
        <begin position="167"/>
        <end position="366"/>
    </location>
</feature>